<feature type="non-terminal residue" evidence="1">
    <location>
        <position position="1"/>
    </location>
</feature>
<dbReference type="AlphaFoldDB" id="A0A383B8X0"/>
<name>A0A383B8X0_9ZZZZ</name>
<proteinExistence type="predicted"/>
<gene>
    <name evidence="1" type="ORF">METZ01_LOCUS469104</name>
</gene>
<dbReference type="EMBL" id="UINC01198339">
    <property type="protein sequence ID" value="SVE16250.1"/>
    <property type="molecule type" value="Genomic_DNA"/>
</dbReference>
<protein>
    <submittedName>
        <fullName evidence="1">Uncharacterized protein</fullName>
    </submittedName>
</protein>
<reference evidence="1" key="1">
    <citation type="submission" date="2018-05" db="EMBL/GenBank/DDBJ databases">
        <authorList>
            <person name="Lanie J.A."/>
            <person name="Ng W.-L."/>
            <person name="Kazmierczak K.M."/>
            <person name="Andrzejewski T.M."/>
            <person name="Davidsen T.M."/>
            <person name="Wayne K.J."/>
            <person name="Tettelin H."/>
            <person name="Glass J.I."/>
            <person name="Rusch D."/>
            <person name="Podicherti R."/>
            <person name="Tsui H.-C.T."/>
            <person name="Winkler M.E."/>
        </authorList>
    </citation>
    <scope>NUCLEOTIDE SEQUENCE</scope>
</reference>
<sequence length="31" mass="3415">VTAHLLGIDGMDRAEIEELLDLTDTFAEIGR</sequence>
<organism evidence="1">
    <name type="scientific">marine metagenome</name>
    <dbReference type="NCBI Taxonomy" id="408172"/>
    <lineage>
        <taxon>unclassified sequences</taxon>
        <taxon>metagenomes</taxon>
        <taxon>ecological metagenomes</taxon>
    </lineage>
</organism>
<evidence type="ECO:0000313" key="1">
    <source>
        <dbReference type="EMBL" id="SVE16250.1"/>
    </source>
</evidence>
<feature type="non-terminal residue" evidence="1">
    <location>
        <position position="31"/>
    </location>
</feature>
<accession>A0A383B8X0</accession>